<keyword evidence="2" id="KW-1185">Reference proteome</keyword>
<dbReference type="AlphaFoldDB" id="A0A8J9U866"/>
<organism evidence="1 2">
    <name type="scientific">Brenthis ino</name>
    <name type="common">lesser marbled fritillary</name>
    <dbReference type="NCBI Taxonomy" id="405034"/>
    <lineage>
        <taxon>Eukaryota</taxon>
        <taxon>Metazoa</taxon>
        <taxon>Ecdysozoa</taxon>
        <taxon>Arthropoda</taxon>
        <taxon>Hexapoda</taxon>
        <taxon>Insecta</taxon>
        <taxon>Pterygota</taxon>
        <taxon>Neoptera</taxon>
        <taxon>Endopterygota</taxon>
        <taxon>Lepidoptera</taxon>
        <taxon>Glossata</taxon>
        <taxon>Ditrysia</taxon>
        <taxon>Papilionoidea</taxon>
        <taxon>Nymphalidae</taxon>
        <taxon>Heliconiinae</taxon>
        <taxon>Argynnini</taxon>
        <taxon>Brenthis</taxon>
    </lineage>
</organism>
<protein>
    <submittedName>
        <fullName evidence="1">Uncharacterized protein</fullName>
    </submittedName>
</protein>
<dbReference type="OrthoDB" id="6927952at2759"/>
<name>A0A8J9U866_9NEOP</name>
<evidence type="ECO:0000313" key="2">
    <source>
        <dbReference type="Proteomes" id="UP000838878"/>
    </source>
</evidence>
<dbReference type="EMBL" id="OV170230">
    <property type="protein sequence ID" value="CAH0715578.1"/>
    <property type="molecule type" value="Genomic_DNA"/>
</dbReference>
<evidence type="ECO:0000313" key="1">
    <source>
        <dbReference type="EMBL" id="CAH0715578.1"/>
    </source>
</evidence>
<dbReference type="Proteomes" id="UP000838878">
    <property type="component" value="Chromosome 10"/>
</dbReference>
<proteinExistence type="predicted"/>
<reference evidence="1" key="1">
    <citation type="submission" date="2021-12" db="EMBL/GenBank/DDBJ databases">
        <authorList>
            <person name="Martin H S."/>
        </authorList>
    </citation>
    <scope>NUCLEOTIDE SEQUENCE</scope>
</reference>
<accession>A0A8J9U866</accession>
<gene>
    <name evidence="1" type="ORF">BINO364_LOCUS2486</name>
</gene>
<sequence>MSYVGRLWILARTRRDFGCAGWTRAGLHPNAMIHIIRFAGELNVFHYCHSSEEVGGEGRRGCGGGPRALRRHSVARRHSRCQYARAAMQVAYA</sequence>
<feature type="non-terminal residue" evidence="1">
    <location>
        <position position="93"/>
    </location>
</feature>